<dbReference type="EMBL" id="LR798199">
    <property type="protein sequence ID" value="CAB5156139.1"/>
    <property type="molecule type" value="Genomic_DNA"/>
</dbReference>
<proteinExistence type="predicted"/>
<protein>
    <submittedName>
        <fullName evidence="1">Uncharacterized protein</fullName>
    </submittedName>
</protein>
<name>A0A6J7WAY3_9CAUD</name>
<organism evidence="1">
    <name type="scientific">uncultured Caudovirales phage</name>
    <dbReference type="NCBI Taxonomy" id="2100421"/>
    <lineage>
        <taxon>Viruses</taxon>
        <taxon>Duplodnaviria</taxon>
        <taxon>Heunggongvirae</taxon>
        <taxon>Uroviricota</taxon>
        <taxon>Caudoviricetes</taxon>
        <taxon>Peduoviridae</taxon>
        <taxon>Maltschvirus</taxon>
        <taxon>Maltschvirus maltsch</taxon>
    </lineage>
</organism>
<reference evidence="1" key="1">
    <citation type="submission" date="2020-05" db="EMBL/GenBank/DDBJ databases">
        <authorList>
            <person name="Chiriac C."/>
            <person name="Salcher M."/>
            <person name="Ghai R."/>
            <person name="Kavagutti S V."/>
        </authorList>
    </citation>
    <scope>NUCLEOTIDE SEQUENCE</scope>
</reference>
<evidence type="ECO:0000313" key="1">
    <source>
        <dbReference type="EMBL" id="CAB5156139.1"/>
    </source>
</evidence>
<sequence length="72" mass="7796">MYSYMLVLILSTQGGDIVKFHPFHQFNSAEQCAASIRPATGQAYMALDGELKKSALDGSLDLQVICVQGFGL</sequence>
<gene>
    <name evidence="1" type="ORF">UFOVP150_50</name>
</gene>
<accession>A0A6J7WAY3</accession>